<comment type="caution">
    <text evidence="4">The sequence shown here is derived from an EMBL/GenBank/DDBJ whole genome shotgun (WGS) entry which is preliminary data.</text>
</comment>
<dbReference type="SUPFAM" id="SSF48179">
    <property type="entry name" value="6-phosphogluconate dehydrogenase C-terminal domain-like"/>
    <property type="match status" value="1"/>
</dbReference>
<keyword evidence="5" id="KW-1185">Reference proteome</keyword>
<reference evidence="4 5" key="1">
    <citation type="submission" date="2013-07" db="EMBL/GenBank/DDBJ databases">
        <authorList>
            <consortium name="DOE Joint Genome Institute"/>
            <person name="Reeve W."/>
            <person name="Huntemann M."/>
            <person name="Han J."/>
            <person name="Chen A."/>
            <person name="Kyrpides N."/>
            <person name="Mavromatis K."/>
            <person name="Markowitz V."/>
            <person name="Palaniappan K."/>
            <person name="Ivanova N."/>
            <person name="Schaumberg A."/>
            <person name="Pati A."/>
            <person name="Liolios K."/>
            <person name="Nordberg H.P."/>
            <person name="Cantor M.N."/>
            <person name="Hua S.X."/>
            <person name="Woyke T."/>
        </authorList>
    </citation>
    <scope>NUCLEOTIDE SEQUENCE [LARGE SCALE GENOMIC DNA]</scope>
    <source>
        <strain evidence="4 5">DSM 43889</strain>
    </source>
</reference>
<evidence type="ECO:0000259" key="3">
    <source>
        <dbReference type="Pfam" id="PF10728"/>
    </source>
</evidence>
<name>A0ABT1JJJ3_ACTCY</name>
<dbReference type="Pfam" id="PF10728">
    <property type="entry name" value="DUF2520"/>
    <property type="match status" value="1"/>
</dbReference>
<dbReference type="RefSeq" id="WP_051313477.1">
    <property type="nucleotide sequence ID" value="NZ_AUBJ02000001.1"/>
</dbReference>
<protein>
    <submittedName>
        <fullName evidence="4">Oxidoreductase, contains short-chain dehydrogenase (SDR) and DUF2520 domains</fullName>
    </submittedName>
</protein>
<dbReference type="InterPro" id="IPR019665">
    <property type="entry name" value="OxRdtase/DH_put_Rossmann_dom"/>
</dbReference>
<evidence type="ECO:0000256" key="1">
    <source>
        <dbReference type="SAM" id="MobiDB-lite"/>
    </source>
</evidence>
<feature type="compositionally biased region" description="Basic and acidic residues" evidence="1">
    <location>
        <begin position="308"/>
        <end position="321"/>
    </location>
</feature>
<feature type="domain" description="Putative oxidoreductase/dehydrogenase Rossmann-like" evidence="2">
    <location>
        <begin position="13"/>
        <end position="138"/>
    </location>
</feature>
<evidence type="ECO:0000259" key="2">
    <source>
        <dbReference type="Pfam" id="PF10727"/>
    </source>
</evidence>
<dbReference type="EMBL" id="AUBJ02000001">
    <property type="protein sequence ID" value="MCP2332675.1"/>
    <property type="molecule type" value="Genomic_DNA"/>
</dbReference>
<feature type="region of interest" description="Disordered" evidence="1">
    <location>
        <begin position="301"/>
        <end position="321"/>
    </location>
</feature>
<evidence type="ECO:0000313" key="5">
    <source>
        <dbReference type="Proteomes" id="UP000791080"/>
    </source>
</evidence>
<evidence type="ECO:0000313" key="4">
    <source>
        <dbReference type="EMBL" id="MCP2332675.1"/>
    </source>
</evidence>
<gene>
    <name evidence="4" type="ORF">G443_002945</name>
</gene>
<feature type="domain" description="DUF2520" evidence="3">
    <location>
        <begin position="178"/>
        <end position="294"/>
    </location>
</feature>
<reference evidence="4 5" key="2">
    <citation type="submission" date="2022-06" db="EMBL/GenBank/DDBJ databases">
        <title>Genomic Encyclopedia of Type Strains, Phase I: the one thousand microbial genomes (KMG-I) project.</title>
        <authorList>
            <person name="Kyrpides N."/>
        </authorList>
    </citation>
    <scope>NUCLEOTIDE SEQUENCE [LARGE SCALE GENOMIC DNA]</scope>
    <source>
        <strain evidence="4 5">DSM 43889</strain>
    </source>
</reference>
<dbReference type="Pfam" id="PF10727">
    <property type="entry name" value="Rossmann-like"/>
    <property type="match status" value="1"/>
</dbReference>
<dbReference type="SUPFAM" id="SSF51735">
    <property type="entry name" value="NAD(P)-binding Rossmann-fold domains"/>
    <property type="match status" value="1"/>
</dbReference>
<dbReference type="InterPro" id="IPR037108">
    <property type="entry name" value="TM1727-like_C_sf"/>
</dbReference>
<sequence>MSAVVPGAAGEDASLGGRPARLATGVISAGRVGAVLGAALAKAGHVVVGASAVSSASRRRAEELLPDVPLLPPDQVARRSDLVVLAVPDDVLPGLVRGLVATGSLRPGQIVAHTSGALGVSVLRPAAEVGVLPVALHPAMTFTGRPEDLQRLATCSVAVTAAAGEPDEPSTSTAGGMGWHVGEALVVELGAEPVRVPEEARPLYHAALTHGANHLMTLVGDCLELLESSGVRESGRLLGPLLGAALDNALRHGDRALTGPVSRGDVGTVRRHLEVLSEAAPQVEPAYRLLAARTADRAERAGLLPPHVADDVRTSLDEEDR</sequence>
<dbReference type="InterPro" id="IPR036291">
    <property type="entry name" value="NAD(P)-bd_dom_sf"/>
</dbReference>
<accession>A0ABT1JJJ3</accession>
<dbReference type="InterPro" id="IPR018931">
    <property type="entry name" value="DUF2520"/>
</dbReference>
<dbReference type="PANTHER" id="PTHR40459:SF1">
    <property type="entry name" value="CONSERVED HYPOTHETICAL ALANINE AND LEUCINE RICH PROTEIN"/>
    <property type="match status" value="1"/>
</dbReference>
<organism evidence="4 5">
    <name type="scientific">Actinoalloteichus caeruleus DSM 43889</name>
    <dbReference type="NCBI Taxonomy" id="1120930"/>
    <lineage>
        <taxon>Bacteria</taxon>
        <taxon>Bacillati</taxon>
        <taxon>Actinomycetota</taxon>
        <taxon>Actinomycetes</taxon>
        <taxon>Pseudonocardiales</taxon>
        <taxon>Pseudonocardiaceae</taxon>
        <taxon>Actinoalloteichus</taxon>
        <taxon>Actinoalloteichus cyanogriseus</taxon>
    </lineage>
</organism>
<dbReference type="InterPro" id="IPR008927">
    <property type="entry name" value="6-PGluconate_DH-like_C_sf"/>
</dbReference>
<dbReference type="Gene3D" id="3.40.50.720">
    <property type="entry name" value="NAD(P)-binding Rossmann-like Domain"/>
    <property type="match status" value="1"/>
</dbReference>
<dbReference type="PANTHER" id="PTHR40459">
    <property type="entry name" value="CONSERVED HYPOTHETICAL ALANINE AND LEUCINE RICH PROTEIN"/>
    <property type="match status" value="1"/>
</dbReference>
<proteinExistence type="predicted"/>
<dbReference type="Proteomes" id="UP000791080">
    <property type="component" value="Unassembled WGS sequence"/>
</dbReference>
<dbReference type="Gene3D" id="1.10.1040.20">
    <property type="entry name" value="ProC-like, C-terminal domain"/>
    <property type="match status" value="1"/>
</dbReference>